<dbReference type="PaxDb" id="3880-AES63436"/>
<comment type="similarity">
    <text evidence="2 6">Belongs to the plant self-incompatibility (S1) protein family.</text>
</comment>
<keyword evidence="10" id="KW-1185">Reference proteome</keyword>
<evidence type="ECO:0000313" key="7">
    <source>
        <dbReference type="EMBL" id="AES63436.1"/>
    </source>
</evidence>
<accession>G7INU7</accession>
<gene>
    <name evidence="7" type="ordered locus">MTR_2g008690</name>
    <name evidence="8" type="ORF">MtrunA17_Chr2g0279031</name>
</gene>
<reference evidence="7 10" key="1">
    <citation type="journal article" date="2011" name="Nature">
        <title>The Medicago genome provides insight into the evolution of rhizobial symbioses.</title>
        <authorList>
            <person name="Young N.D."/>
            <person name="Debelle F."/>
            <person name="Oldroyd G.E."/>
            <person name="Geurts R."/>
            <person name="Cannon S.B."/>
            <person name="Udvardi M.K."/>
            <person name="Benedito V.A."/>
            <person name="Mayer K.F."/>
            <person name="Gouzy J."/>
            <person name="Schoof H."/>
            <person name="Van de Peer Y."/>
            <person name="Proost S."/>
            <person name="Cook D.R."/>
            <person name="Meyers B.C."/>
            <person name="Spannagl M."/>
            <person name="Cheung F."/>
            <person name="De Mita S."/>
            <person name="Krishnakumar V."/>
            <person name="Gundlach H."/>
            <person name="Zhou S."/>
            <person name="Mudge J."/>
            <person name="Bharti A.K."/>
            <person name="Murray J.D."/>
            <person name="Naoumkina M.A."/>
            <person name="Rosen B."/>
            <person name="Silverstein K.A."/>
            <person name="Tang H."/>
            <person name="Rombauts S."/>
            <person name="Zhao P.X."/>
            <person name="Zhou P."/>
            <person name="Barbe V."/>
            <person name="Bardou P."/>
            <person name="Bechner M."/>
            <person name="Bellec A."/>
            <person name="Berger A."/>
            <person name="Berges H."/>
            <person name="Bidwell S."/>
            <person name="Bisseling T."/>
            <person name="Choisne N."/>
            <person name="Couloux A."/>
            <person name="Denny R."/>
            <person name="Deshpande S."/>
            <person name="Dai X."/>
            <person name="Doyle J.J."/>
            <person name="Dudez A.M."/>
            <person name="Farmer A.D."/>
            <person name="Fouteau S."/>
            <person name="Franken C."/>
            <person name="Gibelin C."/>
            <person name="Gish J."/>
            <person name="Goldstein S."/>
            <person name="Gonzalez A.J."/>
            <person name="Green P.J."/>
            <person name="Hallab A."/>
            <person name="Hartog M."/>
            <person name="Hua A."/>
            <person name="Humphray S.J."/>
            <person name="Jeong D.H."/>
            <person name="Jing Y."/>
            <person name="Jocker A."/>
            <person name="Kenton S.M."/>
            <person name="Kim D.J."/>
            <person name="Klee K."/>
            <person name="Lai H."/>
            <person name="Lang C."/>
            <person name="Lin S."/>
            <person name="Macmil S.L."/>
            <person name="Magdelenat G."/>
            <person name="Matthews L."/>
            <person name="McCorrison J."/>
            <person name="Monaghan E.L."/>
            <person name="Mun J.H."/>
            <person name="Najar F.Z."/>
            <person name="Nicholson C."/>
            <person name="Noirot C."/>
            <person name="O'Bleness M."/>
            <person name="Paule C.R."/>
            <person name="Poulain J."/>
            <person name="Prion F."/>
            <person name="Qin B."/>
            <person name="Qu C."/>
            <person name="Retzel E.F."/>
            <person name="Riddle C."/>
            <person name="Sallet E."/>
            <person name="Samain S."/>
            <person name="Samson N."/>
            <person name="Sanders I."/>
            <person name="Saurat O."/>
            <person name="Scarpelli C."/>
            <person name="Schiex T."/>
            <person name="Segurens B."/>
            <person name="Severin A.J."/>
            <person name="Sherrier D.J."/>
            <person name="Shi R."/>
            <person name="Sims S."/>
            <person name="Singer S.R."/>
            <person name="Sinharoy S."/>
            <person name="Sterck L."/>
            <person name="Viollet A."/>
            <person name="Wang B.B."/>
            <person name="Wang K."/>
            <person name="Wang M."/>
            <person name="Wang X."/>
            <person name="Warfsmann J."/>
            <person name="Weissenbach J."/>
            <person name="White D.D."/>
            <person name="White J.D."/>
            <person name="Wiley G.B."/>
            <person name="Wincker P."/>
            <person name="Xing Y."/>
            <person name="Yang L."/>
            <person name="Yao Z."/>
            <person name="Ying F."/>
            <person name="Zhai J."/>
            <person name="Zhou L."/>
            <person name="Zuber A."/>
            <person name="Denarie J."/>
            <person name="Dixon R.A."/>
            <person name="May G.D."/>
            <person name="Schwartz D.C."/>
            <person name="Rogers J."/>
            <person name="Quetier F."/>
            <person name="Town C.D."/>
            <person name="Roe B.A."/>
        </authorList>
    </citation>
    <scope>NUCLEOTIDE SEQUENCE [LARGE SCALE GENOMIC DNA]</scope>
    <source>
        <strain evidence="7">A17</strain>
        <strain evidence="9 10">cv. Jemalong A17</strain>
    </source>
</reference>
<reference evidence="8" key="5">
    <citation type="journal article" date="2018" name="Nat. Plants">
        <title>Whole-genome landscape of Medicago truncatula symbiotic genes.</title>
        <authorList>
            <person name="Pecrix Y."/>
            <person name="Gamas P."/>
            <person name="Carrere S."/>
        </authorList>
    </citation>
    <scope>NUCLEOTIDE SEQUENCE</scope>
    <source>
        <tissue evidence="8">Leaves</tissue>
    </source>
</reference>
<evidence type="ECO:0000313" key="8">
    <source>
        <dbReference type="EMBL" id="RHN71639.1"/>
    </source>
</evidence>
<organism evidence="7 10">
    <name type="scientific">Medicago truncatula</name>
    <name type="common">Barrel medic</name>
    <name type="synonym">Medicago tribuloides</name>
    <dbReference type="NCBI Taxonomy" id="3880"/>
    <lineage>
        <taxon>Eukaryota</taxon>
        <taxon>Viridiplantae</taxon>
        <taxon>Streptophyta</taxon>
        <taxon>Embryophyta</taxon>
        <taxon>Tracheophyta</taxon>
        <taxon>Spermatophyta</taxon>
        <taxon>Magnoliopsida</taxon>
        <taxon>eudicotyledons</taxon>
        <taxon>Gunneridae</taxon>
        <taxon>Pentapetalae</taxon>
        <taxon>rosids</taxon>
        <taxon>fabids</taxon>
        <taxon>Fabales</taxon>
        <taxon>Fabaceae</taxon>
        <taxon>Papilionoideae</taxon>
        <taxon>50 kb inversion clade</taxon>
        <taxon>NPAAA clade</taxon>
        <taxon>Hologalegina</taxon>
        <taxon>IRL clade</taxon>
        <taxon>Trifolieae</taxon>
        <taxon>Medicago</taxon>
    </lineage>
</organism>
<evidence type="ECO:0000256" key="4">
    <source>
        <dbReference type="ARBA" id="ARBA00022525"/>
    </source>
</evidence>
<evidence type="ECO:0000256" key="5">
    <source>
        <dbReference type="ARBA" id="ARBA00022729"/>
    </source>
</evidence>
<protein>
    <recommendedName>
        <fullName evidence="6">S-protein homolog</fullName>
    </recommendedName>
</protein>
<sequence length="140" mass="16668">MLLTIFVVLQFKDVESFKPFPTTVHVSITNNFTNSLQVDVHCKDNHDDFGNKTLKYKEVYSFSFKTTFLLPNKLYFCSVSWIHGFKYFVVYDQKRDDDDCEKECPWAINEYGPCKEKPGNVIECYQYNFYSFSFFHFTSM</sequence>
<dbReference type="GO" id="GO:0005576">
    <property type="term" value="C:extracellular region"/>
    <property type="evidence" value="ECO:0007669"/>
    <property type="project" value="UniProtKB-SubCell"/>
</dbReference>
<name>G7INU7_MEDTR</name>
<evidence type="ECO:0000256" key="3">
    <source>
        <dbReference type="ARBA" id="ARBA00022471"/>
    </source>
</evidence>
<evidence type="ECO:0000256" key="6">
    <source>
        <dbReference type="RuleBase" id="RU367044"/>
    </source>
</evidence>
<dbReference type="Proteomes" id="UP000265566">
    <property type="component" value="Chromosome 2"/>
</dbReference>
<evidence type="ECO:0000256" key="2">
    <source>
        <dbReference type="ARBA" id="ARBA00005581"/>
    </source>
</evidence>
<proteinExistence type="inferred from homology"/>
<dbReference type="EMBL" id="CM001218">
    <property type="protein sequence ID" value="AES63436.1"/>
    <property type="molecule type" value="Genomic_DNA"/>
</dbReference>
<dbReference type="OMA" id="PWAINEY"/>
<dbReference type="Gramene" id="rna7259">
    <property type="protein sequence ID" value="RHN71639.1"/>
    <property type="gene ID" value="gene7259"/>
</dbReference>
<evidence type="ECO:0000313" key="11">
    <source>
        <dbReference type="Proteomes" id="UP000265566"/>
    </source>
</evidence>
<keyword evidence="5" id="KW-0732">Signal</keyword>
<dbReference type="Proteomes" id="UP000002051">
    <property type="component" value="Chromosome 2"/>
</dbReference>
<reference evidence="9" key="3">
    <citation type="submission" date="2015-04" db="UniProtKB">
        <authorList>
            <consortium name="EnsemblPlants"/>
        </authorList>
    </citation>
    <scope>IDENTIFICATION</scope>
    <source>
        <strain evidence="9">cv. Jemalong A17</strain>
    </source>
</reference>
<dbReference type="eggNOG" id="ENOG502S7CQ">
    <property type="taxonomic scope" value="Eukaryota"/>
</dbReference>
<comment type="subcellular location">
    <subcellularLocation>
        <location evidence="1 6">Secreted</location>
    </subcellularLocation>
</comment>
<dbReference type="EMBL" id="PSQE01000002">
    <property type="protein sequence ID" value="RHN71639.1"/>
    <property type="molecule type" value="Genomic_DNA"/>
</dbReference>
<dbReference type="GO" id="GO:0060320">
    <property type="term" value="P:rejection of self pollen"/>
    <property type="evidence" value="ECO:0007669"/>
    <property type="project" value="UniProtKB-KW"/>
</dbReference>
<dbReference type="InterPro" id="IPR010264">
    <property type="entry name" value="Self-incomp_S1"/>
</dbReference>
<keyword evidence="3 6" id="KW-0713">Self-incompatibility</keyword>
<dbReference type="Pfam" id="PF05938">
    <property type="entry name" value="Self-incomp_S1"/>
    <property type="match status" value="1"/>
</dbReference>
<dbReference type="HOGENOM" id="CLU_125658_0_0_1"/>
<evidence type="ECO:0000313" key="10">
    <source>
        <dbReference type="Proteomes" id="UP000002051"/>
    </source>
</evidence>
<evidence type="ECO:0000313" key="9">
    <source>
        <dbReference type="EnsemblPlants" id="AES63436"/>
    </source>
</evidence>
<reference evidence="7 10" key="2">
    <citation type="journal article" date="2014" name="BMC Genomics">
        <title>An improved genome release (version Mt4.0) for the model legume Medicago truncatula.</title>
        <authorList>
            <person name="Tang H."/>
            <person name="Krishnakumar V."/>
            <person name="Bidwell S."/>
            <person name="Rosen B."/>
            <person name="Chan A."/>
            <person name="Zhou S."/>
            <person name="Gentzbittel L."/>
            <person name="Childs K.L."/>
            <person name="Yandell M."/>
            <person name="Gundlach H."/>
            <person name="Mayer K.F."/>
            <person name="Schwartz D.C."/>
            <person name="Town C.D."/>
        </authorList>
    </citation>
    <scope>GENOME REANNOTATION</scope>
    <source>
        <strain evidence="9 10">cv. Jemalong A17</strain>
    </source>
</reference>
<evidence type="ECO:0000256" key="1">
    <source>
        <dbReference type="ARBA" id="ARBA00004613"/>
    </source>
</evidence>
<dbReference type="PANTHER" id="PTHR31232:SF43">
    <property type="entry name" value="S-PROTEIN HOMOLOG 29-RELATED"/>
    <property type="match status" value="1"/>
</dbReference>
<dbReference type="AlphaFoldDB" id="G7INU7"/>
<reference evidence="11" key="4">
    <citation type="journal article" date="2018" name="Nat. Plants">
        <title>Whole-genome landscape of Medicago truncatula symbiotic genes.</title>
        <authorList>
            <person name="Pecrix Y."/>
            <person name="Staton S.E."/>
            <person name="Sallet E."/>
            <person name="Lelandais-Briere C."/>
            <person name="Moreau S."/>
            <person name="Carrere S."/>
            <person name="Blein T."/>
            <person name="Jardinaud M.F."/>
            <person name="Latrasse D."/>
            <person name="Zouine M."/>
            <person name="Zahm M."/>
            <person name="Kreplak J."/>
            <person name="Mayjonade B."/>
            <person name="Satge C."/>
            <person name="Perez M."/>
            <person name="Cauet S."/>
            <person name="Marande W."/>
            <person name="Chantry-Darmon C."/>
            <person name="Lopez-Roques C."/>
            <person name="Bouchez O."/>
            <person name="Berard A."/>
            <person name="Debelle F."/>
            <person name="Munos S."/>
            <person name="Bendahmane A."/>
            <person name="Berges H."/>
            <person name="Niebel A."/>
            <person name="Buitink J."/>
            <person name="Frugier F."/>
            <person name="Benhamed M."/>
            <person name="Crespi M."/>
            <person name="Gouzy J."/>
            <person name="Gamas P."/>
        </authorList>
    </citation>
    <scope>NUCLEOTIDE SEQUENCE [LARGE SCALE GENOMIC DNA]</scope>
    <source>
        <strain evidence="11">cv. Jemalong A17</strain>
    </source>
</reference>
<keyword evidence="4 6" id="KW-0964">Secreted</keyword>
<dbReference type="PANTHER" id="PTHR31232">
    <property type="match status" value="1"/>
</dbReference>
<dbReference type="EnsemblPlants" id="AES63436">
    <property type="protein sequence ID" value="AES63436"/>
    <property type="gene ID" value="MTR_2g008690"/>
</dbReference>